<sequence>MRFAHATRKLFYLSMLSRCVIFPTSKPSRPSPLLTRAIKVILSAPDTLLQSLSTHSSEDLIGSLRQWKRSMVPEPLRRKIVSRAFARLFRLHISWVMKNTRVIDLGPDTEDKKQQVPRLTDFNRKPLNGSVDFNGNGGVVTRYRLAFGSPYMRVDVINANATLANEGPSPAQISGMPDLGANFTLSKRTFLGTNLIGMVPTSNSTYVPRTVSTDTVVLSWDGTLVPIGSIGPIFQVPGGHYKILIRALRVNGNPYTDADFDYWVSPPISVLGSPVVQRPTTPQPPSPPASARAQAPPTSQPHVGL</sequence>
<gene>
    <name evidence="2" type="ORF">PSTG_00910</name>
</gene>
<dbReference type="EMBL" id="AJIL01000005">
    <property type="protein sequence ID" value="KNF05918.1"/>
    <property type="molecule type" value="Genomic_DNA"/>
</dbReference>
<evidence type="ECO:0000313" key="3">
    <source>
        <dbReference type="Proteomes" id="UP000054564"/>
    </source>
</evidence>
<feature type="region of interest" description="Disordered" evidence="1">
    <location>
        <begin position="274"/>
        <end position="305"/>
    </location>
</feature>
<comment type="caution">
    <text evidence="2">The sequence shown here is derived from an EMBL/GenBank/DDBJ whole genome shotgun (WGS) entry which is preliminary data.</text>
</comment>
<dbReference type="STRING" id="1165861.A0A0L0W2Z9"/>
<organism evidence="2 3">
    <name type="scientific">Puccinia striiformis f. sp. tritici PST-78</name>
    <dbReference type="NCBI Taxonomy" id="1165861"/>
    <lineage>
        <taxon>Eukaryota</taxon>
        <taxon>Fungi</taxon>
        <taxon>Dikarya</taxon>
        <taxon>Basidiomycota</taxon>
        <taxon>Pucciniomycotina</taxon>
        <taxon>Pucciniomycetes</taxon>
        <taxon>Pucciniales</taxon>
        <taxon>Pucciniaceae</taxon>
        <taxon>Puccinia</taxon>
    </lineage>
</organism>
<evidence type="ECO:0000256" key="1">
    <source>
        <dbReference type="SAM" id="MobiDB-lite"/>
    </source>
</evidence>
<keyword evidence="3" id="KW-1185">Reference proteome</keyword>
<dbReference type="Proteomes" id="UP000054564">
    <property type="component" value="Unassembled WGS sequence"/>
</dbReference>
<feature type="compositionally biased region" description="Low complexity" evidence="1">
    <location>
        <begin position="289"/>
        <end position="305"/>
    </location>
</feature>
<reference evidence="3" key="1">
    <citation type="submission" date="2014-03" db="EMBL/GenBank/DDBJ databases">
        <title>The Genome Sequence of Puccinia striiformis f. sp. tritici PST-78.</title>
        <authorList>
            <consortium name="The Broad Institute Genome Sequencing Platform"/>
            <person name="Cuomo C."/>
            <person name="Hulbert S."/>
            <person name="Chen X."/>
            <person name="Walker B."/>
            <person name="Young S.K."/>
            <person name="Zeng Q."/>
            <person name="Gargeya S."/>
            <person name="Fitzgerald M."/>
            <person name="Haas B."/>
            <person name="Abouelleil A."/>
            <person name="Alvarado L."/>
            <person name="Arachchi H.M."/>
            <person name="Berlin A.M."/>
            <person name="Chapman S.B."/>
            <person name="Goldberg J."/>
            <person name="Griggs A."/>
            <person name="Gujja S."/>
            <person name="Hansen M."/>
            <person name="Howarth C."/>
            <person name="Imamovic A."/>
            <person name="Larimer J."/>
            <person name="McCowan C."/>
            <person name="Montmayeur A."/>
            <person name="Murphy C."/>
            <person name="Neiman D."/>
            <person name="Pearson M."/>
            <person name="Priest M."/>
            <person name="Roberts A."/>
            <person name="Saif S."/>
            <person name="Shea T."/>
            <person name="Sisk P."/>
            <person name="Sykes S."/>
            <person name="Wortman J."/>
            <person name="Nusbaum C."/>
            <person name="Birren B."/>
        </authorList>
    </citation>
    <scope>NUCLEOTIDE SEQUENCE [LARGE SCALE GENOMIC DNA]</scope>
    <source>
        <strain evidence="3">race PST-78</strain>
    </source>
</reference>
<evidence type="ECO:0000313" key="2">
    <source>
        <dbReference type="EMBL" id="KNF05918.1"/>
    </source>
</evidence>
<proteinExistence type="predicted"/>
<accession>A0A0L0W2Z9</accession>
<dbReference type="AlphaFoldDB" id="A0A0L0W2Z9"/>
<protein>
    <submittedName>
        <fullName evidence="2">Uncharacterized protein</fullName>
    </submittedName>
</protein>
<name>A0A0L0W2Z9_9BASI</name>